<dbReference type="Gene3D" id="1.20.950.20">
    <property type="entry name" value="Transmembrane di-heme cytochromes, Chain C"/>
    <property type="match status" value="1"/>
</dbReference>
<reference evidence="15 16" key="1">
    <citation type="submission" date="2024-06" db="EMBL/GenBank/DDBJ databases">
        <title>Genomic Encyclopedia of Type Strains, Phase IV (KMG-IV): sequencing the most valuable type-strain genomes for metagenomic binning, comparative biology and taxonomic classification.</title>
        <authorList>
            <person name="Goeker M."/>
        </authorList>
    </citation>
    <scope>NUCLEOTIDE SEQUENCE [LARGE SCALE GENOMIC DNA]</scope>
    <source>
        <strain evidence="15 16">DSM 29780</strain>
    </source>
</reference>
<keyword evidence="7" id="KW-0479">Metal-binding</keyword>
<sequence length="204" mass="22322">MSLETNASIWDRPQGYGLVSRSLHWLMAALFAVQFFSAILRFIDRDMALSKTVWGVHYTLGFVLLALVALRAVWGVLNLRTRPPHGHGLIGLASLGGHLALYALMIFVPAIGLLRVYGGGRGFSVFGFQLFQPGPRDEALMAPGHLLHGPAGWALLALVAGHILMVFVHKYAWREDILGRMTRGRQDDGQLSAPTATVRALEQG</sequence>
<evidence type="ECO:0000313" key="15">
    <source>
        <dbReference type="EMBL" id="MET3613860.1"/>
    </source>
</evidence>
<evidence type="ECO:0000256" key="4">
    <source>
        <dbReference type="ARBA" id="ARBA00022475"/>
    </source>
</evidence>
<accession>A0ABV2IZE0</accession>
<protein>
    <submittedName>
        <fullName evidence="15">Cytochrome b561</fullName>
    </submittedName>
</protein>
<comment type="caution">
    <text evidence="15">The sequence shown here is derived from an EMBL/GenBank/DDBJ whole genome shotgun (WGS) entry which is preliminary data.</text>
</comment>
<evidence type="ECO:0000259" key="14">
    <source>
        <dbReference type="Pfam" id="PF01292"/>
    </source>
</evidence>
<comment type="similarity">
    <text evidence="12">Belongs to the cytochrome b561 family.</text>
</comment>
<keyword evidence="5" id="KW-0349">Heme</keyword>
<dbReference type="Proteomes" id="UP001549047">
    <property type="component" value="Unassembled WGS sequence"/>
</dbReference>
<keyword evidence="4" id="KW-1003">Cell membrane</keyword>
<dbReference type="Pfam" id="PF01292">
    <property type="entry name" value="Ni_hydr_CYTB"/>
    <property type="match status" value="1"/>
</dbReference>
<comment type="subcellular location">
    <subcellularLocation>
        <location evidence="2">Cell membrane</location>
        <topology evidence="2">Multi-pass membrane protein</topology>
    </subcellularLocation>
</comment>
<feature type="transmembrane region" description="Helical" evidence="13">
    <location>
        <begin position="55"/>
        <end position="77"/>
    </location>
</feature>
<dbReference type="InterPro" id="IPR016174">
    <property type="entry name" value="Di-haem_cyt_TM"/>
</dbReference>
<evidence type="ECO:0000256" key="9">
    <source>
        <dbReference type="ARBA" id="ARBA00022989"/>
    </source>
</evidence>
<evidence type="ECO:0000256" key="12">
    <source>
        <dbReference type="ARBA" id="ARBA00037975"/>
    </source>
</evidence>
<feature type="transmembrane region" description="Helical" evidence="13">
    <location>
        <begin position="89"/>
        <end position="107"/>
    </location>
</feature>
<dbReference type="EMBL" id="JBEPMB010000002">
    <property type="protein sequence ID" value="MET3613860.1"/>
    <property type="molecule type" value="Genomic_DNA"/>
</dbReference>
<feature type="transmembrane region" description="Helical" evidence="13">
    <location>
        <begin position="151"/>
        <end position="173"/>
    </location>
</feature>
<proteinExistence type="inferred from homology"/>
<keyword evidence="9 13" id="KW-1133">Transmembrane helix</keyword>
<evidence type="ECO:0000256" key="8">
    <source>
        <dbReference type="ARBA" id="ARBA00022982"/>
    </source>
</evidence>
<evidence type="ECO:0000256" key="1">
    <source>
        <dbReference type="ARBA" id="ARBA00001970"/>
    </source>
</evidence>
<feature type="domain" description="Cytochrome b561 bacterial/Ni-hydrogenase" evidence="14">
    <location>
        <begin position="16"/>
        <end position="184"/>
    </location>
</feature>
<evidence type="ECO:0000256" key="6">
    <source>
        <dbReference type="ARBA" id="ARBA00022692"/>
    </source>
</evidence>
<evidence type="ECO:0000256" key="5">
    <source>
        <dbReference type="ARBA" id="ARBA00022617"/>
    </source>
</evidence>
<keyword evidence="8" id="KW-0249">Electron transport</keyword>
<dbReference type="InterPro" id="IPR052168">
    <property type="entry name" value="Cytochrome_b561_oxidase"/>
</dbReference>
<keyword evidence="6 13" id="KW-0812">Transmembrane</keyword>
<dbReference type="SUPFAM" id="SSF81342">
    <property type="entry name" value="Transmembrane di-heme cytochromes"/>
    <property type="match status" value="1"/>
</dbReference>
<keyword evidence="11 13" id="KW-0472">Membrane</keyword>
<evidence type="ECO:0000256" key="2">
    <source>
        <dbReference type="ARBA" id="ARBA00004651"/>
    </source>
</evidence>
<evidence type="ECO:0000256" key="13">
    <source>
        <dbReference type="SAM" id="Phobius"/>
    </source>
</evidence>
<evidence type="ECO:0000313" key="16">
    <source>
        <dbReference type="Proteomes" id="UP001549047"/>
    </source>
</evidence>
<gene>
    <name evidence="15" type="ORF">ABID16_002189</name>
</gene>
<dbReference type="RefSeq" id="WP_354556359.1">
    <property type="nucleotide sequence ID" value="NZ_JBEPMB010000002.1"/>
</dbReference>
<name>A0ABV2IZE0_9HYPH</name>
<keyword evidence="16" id="KW-1185">Reference proteome</keyword>
<evidence type="ECO:0000256" key="7">
    <source>
        <dbReference type="ARBA" id="ARBA00022723"/>
    </source>
</evidence>
<dbReference type="PANTHER" id="PTHR30529:SF1">
    <property type="entry name" value="CYTOCHROME B561 HOMOLOG 2"/>
    <property type="match status" value="1"/>
</dbReference>
<evidence type="ECO:0000256" key="11">
    <source>
        <dbReference type="ARBA" id="ARBA00023136"/>
    </source>
</evidence>
<dbReference type="PANTHER" id="PTHR30529">
    <property type="entry name" value="CYTOCHROME B561"/>
    <property type="match status" value="1"/>
</dbReference>
<dbReference type="InterPro" id="IPR011577">
    <property type="entry name" value="Cyt_b561_bac/Ni-Hgenase"/>
</dbReference>
<keyword evidence="10" id="KW-0408">Iron</keyword>
<feature type="transmembrane region" description="Helical" evidence="13">
    <location>
        <begin position="23"/>
        <end position="43"/>
    </location>
</feature>
<evidence type="ECO:0000256" key="3">
    <source>
        <dbReference type="ARBA" id="ARBA00022448"/>
    </source>
</evidence>
<comment type="cofactor">
    <cofactor evidence="1">
        <name>heme b</name>
        <dbReference type="ChEBI" id="CHEBI:60344"/>
    </cofactor>
</comment>
<organism evidence="15 16">
    <name type="scientific">Rhizobium aquaticum</name>
    <dbReference type="NCBI Taxonomy" id="1549636"/>
    <lineage>
        <taxon>Bacteria</taxon>
        <taxon>Pseudomonadati</taxon>
        <taxon>Pseudomonadota</taxon>
        <taxon>Alphaproteobacteria</taxon>
        <taxon>Hyphomicrobiales</taxon>
        <taxon>Rhizobiaceae</taxon>
        <taxon>Rhizobium/Agrobacterium group</taxon>
        <taxon>Rhizobium</taxon>
    </lineage>
</organism>
<evidence type="ECO:0000256" key="10">
    <source>
        <dbReference type="ARBA" id="ARBA00023004"/>
    </source>
</evidence>
<keyword evidence="3" id="KW-0813">Transport</keyword>